<comment type="caution">
    <text evidence="1">The sequence shown here is derived from an EMBL/GenBank/DDBJ whole genome shotgun (WGS) entry which is preliminary data.</text>
</comment>
<evidence type="ECO:0000313" key="1">
    <source>
        <dbReference type="EMBL" id="KAA6357507.1"/>
    </source>
</evidence>
<organism evidence="1 2">
    <name type="scientific">Streblomastix strix</name>
    <dbReference type="NCBI Taxonomy" id="222440"/>
    <lineage>
        <taxon>Eukaryota</taxon>
        <taxon>Metamonada</taxon>
        <taxon>Preaxostyla</taxon>
        <taxon>Oxymonadida</taxon>
        <taxon>Streblomastigidae</taxon>
        <taxon>Streblomastix</taxon>
    </lineage>
</organism>
<dbReference type="Proteomes" id="UP000324800">
    <property type="component" value="Unassembled WGS sequence"/>
</dbReference>
<gene>
    <name evidence="1" type="ORF">EZS28_046965</name>
</gene>
<accession>A0A5J4TH02</accession>
<dbReference type="AlphaFoldDB" id="A0A5J4TH02"/>
<dbReference type="EMBL" id="SNRW01031308">
    <property type="protein sequence ID" value="KAA6357507.1"/>
    <property type="molecule type" value="Genomic_DNA"/>
</dbReference>
<reference evidence="1 2" key="1">
    <citation type="submission" date="2019-03" db="EMBL/GenBank/DDBJ databases">
        <title>Single cell metagenomics reveals metabolic interactions within the superorganism composed of flagellate Streblomastix strix and complex community of Bacteroidetes bacteria on its surface.</title>
        <authorList>
            <person name="Treitli S.C."/>
            <person name="Kolisko M."/>
            <person name="Husnik F."/>
            <person name="Keeling P."/>
            <person name="Hampl V."/>
        </authorList>
    </citation>
    <scope>NUCLEOTIDE SEQUENCE [LARGE SCALE GENOMIC DNA]</scope>
    <source>
        <strain evidence="1">ST1C</strain>
    </source>
</reference>
<evidence type="ECO:0000313" key="2">
    <source>
        <dbReference type="Proteomes" id="UP000324800"/>
    </source>
</evidence>
<proteinExistence type="predicted"/>
<protein>
    <submittedName>
        <fullName evidence="1">Uncharacterized protein</fullName>
    </submittedName>
</protein>
<name>A0A5J4TH02_9EUKA</name>
<sequence length="100" mass="11585">MINNAPAPDVYIRPQANEIFDTKADKSETYTKTDTDTLLDSKADNTDTYIKTETDTLLDDKADKTDTYTKPKPMFDSMLKQINQNQLIHIRQFFIQLFLC</sequence>